<sequence>MTTSSELRLLAVEGLMGKTLAGTRVYSARTMATWKGEYPMLYLHSPIEDMESLGRNGGPQFTVTTTLTISARVQEKNLPRNGGAALVLLDLEAIQQQIKMALINYPPLMSRLQQYPFIRSEMHESGEGENDLGELVMQIGMEFYQGPEDFYPMEEVEVQPPFDPVSESVVQPIVPLEGFSVTNDLLNVVDPTGTYADPPFPDSVTPAPRTVGPDGRAEGGLSFEFPQE</sequence>
<evidence type="ECO:0000313" key="2">
    <source>
        <dbReference type="EMBL" id="KAA6180838.1"/>
    </source>
</evidence>
<dbReference type="AlphaFoldDB" id="A0A5M8F7N3"/>
<reference evidence="2 3" key="1">
    <citation type="submission" date="2019-09" db="EMBL/GenBank/DDBJ databases">
        <title>Genomic sequencing of 4 copper resistant soil isolates.</title>
        <authorList>
            <person name="Havryliuk O."/>
        </authorList>
    </citation>
    <scope>NUCLEOTIDE SEQUENCE [LARGE SCALE GENOMIC DNA]</scope>
    <source>
        <strain evidence="2 3">UKR4</strain>
    </source>
</reference>
<gene>
    <name evidence="2" type="ORF">F3K53_11580</name>
</gene>
<feature type="region of interest" description="Disordered" evidence="1">
    <location>
        <begin position="192"/>
        <end position="228"/>
    </location>
</feature>
<protein>
    <submittedName>
        <fullName evidence="2">Phage tail protein</fullName>
    </submittedName>
</protein>
<comment type="caution">
    <text evidence="2">The sequence shown here is derived from an EMBL/GenBank/DDBJ whole genome shotgun (WGS) entry which is preliminary data.</text>
</comment>
<dbReference type="RefSeq" id="WP_150054833.1">
    <property type="nucleotide sequence ID" value="NZ_VWXT01000160.1"/>
</dbReference>
<evidence type="ECO:0000256" key="1">
    <source>
        <dbReference type="SAM" id="MobiDB-lite"/>
    </source>
</evidence>
<evidence type="ECO:0000313" key="3">
    <source>
        <dbReference type="Proteomes" id="UP000323909"/>
    </source>
</evidence>
<name>A0A5M8F7N3_PSEVE</name>
<dbReference type="EMBL" id="VWXT01000160">
    <property type="protein sequence ID" value="KAA6180838.1"/>
    <property type="molecule type" value="Genomic_DNA"/>
</dbReference>
<proteinExistence type="predicted"/>
<accession>A0A5M8F7N3</accession>
<organism evidence="2 3">
    <name type="scientific">Pseudomonas veronii</name>
    <dbReference type="NCBI Taxonomy" id="76761"/>
    <lineage>
        <taxon>Bacteria</taxon>
        <taxon>Pseudomonadati</taxon>
        <taxon>Pseudomonadota</taxon>
        <taxon>Gammaproteobacteria</taxon>
        <taxon>Pseudomonadales</taxon>
        <taxon>Pseudomonadaceae</taxon>
        <taxon>Pseudomonas</taxon>
    </lineage>
</organism>
<dbReference type="Proteomes" id="UP000323909">
    <property type="component" value="Unassembled WGS sequence"/>
</dbReference>